<feature type="chain" id="PRO_5046428048" evidence="1">
    <location>
        <begin position="22"/>
        <end position="94"/>
    </location>
</feature>
<keyword evidence="3" id="KW-1185">Reference proteome</keyword>
<comment type="caution">
    <text evidence="2">The sequence shown here is derived from an EMBL/GenBank/DDBJ whole genome shotgun (WGS) entry which is preliminary data.</text>
</comment>
<reference evidence="2 3" key="1">
    <citation type="submission" date="2022-06" db="EMBL/GenBank/DDBJ databases">
        <title>Mesorhizobium sp. strain RP14 Genome sequencing and assembly.</title>
        <authorList>
            <person name="Kim I."/>
        </authorList>
    </citation>
    <scope>NUCLEOTIDE SEQUENCE [LARGE SCALE GENOMIC DNA]</scope>
    <source>
        <strain evidence="3">RP14(2022)</strain>
    </source>
</reference>
<dbReference type="RefSeq" id="WP_252815621.1">
    <property type="nucleotide sequence ID" value="NZ_JAMXQS010000001.1"/>
</dbReference>
<gene>
    <name evidence="2" type="ORF">NGM99_02550</name>
</gene>
<organism evidence="2 3">
    <name type="scientific">Mesorhizobium liriopis</name>
    <dbReference type="NCBI Taxonomy" id="2953882"/>
    <lineage>
        <taxon>Bacteria</taxon>
        <taxon>Pseudomonadati</taxon>
        <taxon>Pseudomonadota</taxon>
        <taxon>Alphaproteobacteria</taxon>
        <taxon>Hyphomicrobiales</taxon>
        <taxon>Phyllobacteriaceae</taxon>
        <taxon>Mesorhizobium</taxon>
    </lineage>
</organism>
<evidence type="ECO:0000313" key="3">
    <source>
        <dbReference type="Proteomes" id="UP001205906"/>
    </source>
</evidence>
<sequence>MKLKMLSIAAVAIAISGSAFAQSSTGSPRLDDATMMGSFYSDSEMKTMKTGDEFSAAMQNLKSEDREAISNECKNTNTQHSNFCDAFNAANNKM</sequence>
<accession>A0ABT1C1H2</accession>
<proteinExistence type="predicted"/>
<name>A0ABT1C1H2_9HYPH</name>
<evidence type="ECO:0000256" key="1">
    <source>
        <dbReference type="SAM" id="SignalP"/>
    </source>
</evidence>
<dbReference type="EMBL" id="JAMXQS010000001">
    <property type="protein sequence ID" value="MCO6048670.1"/>
    <property type="molecule type" value="Genomic_DNA"/>
</dbReference>
<protein>
    <submittedName>
        <fullName evidence="2">Uncharacterized protein</fullName>
    </submittedName>
</protein>
<keyword evidence="1" id="KW-0732">Signal</keyword>
<feature type="signal peptide" evidence="1">
    <location>
        <begin position="1"/>
        <end position="21"/>
    </location>
</feature>
<evidence type="ECO:0000313" key="2">
    <source>
        <dbReference type="EMBL" id="MCO6048670.1"/>
    </source>
</evidence>
<dbReference type="Proteomes" id="UP001205906">
    <property type="component" value="Unassembled WGS sequence"/>
</dbReference>